<gene>
    <name evidence="2" type="ORF">MEBOL_003187</name>
</gene>
<evidence type="ECO:0000313" key="2">
    <source>
        <dbReference type="EMBL" id="ATB29732.1"/>
    </source>
</evidence>
<name>A0A250IEZ4_9BACT</name>
<evidence type="ECO:0000256" key="1">
    <source>
        <dbReference type="SAM" id="MobiDB-lite"/>
    </source>
</evidence>
<dbReference type="AlphaFoldDB" id="A0A250IEZ4"/>
<organism evidence="2 3">
    <name type="scientific">Melittangium boletus DSM 14713</name>
    <dbReference type="NCBI Taxonomy" id="1294270"/>
    <lineage>
        <taxon>Bacteria</taxon>
        <taxon>Pseudomonadati</taxon>
        <taxon>Myxococcota</taxon>
        <taxon>Myxococcia</taxon>
        <taxon>Myxococcales</taxon>
        <taxon>Cystobacterineae</taxon>
        <taxon>Archangiaceae</taxon>
        <taxon>Melittangium</taxon>
    </lineage>
</organism>
<feature type="region of interest" description="Disordered" evidence="1">
    <location>
        <begin position="103"/>
        <end position="124"/>
    </location>
</feature>
<sequence>MERSTEWPGLTCLPQLLGPARRLFPWFNWTKRWSKRGSEDMAGARGRFAEQWAEPVELEVAPLPCWRRLEEQERRRAVRGLREEVEAEARARDKPVLGANAVRAQHPHTRPEHIKRSPRPLGHASTRQALRQLREQYRTFVAAFREAAARWRRGTSPCPFRFSPSLPVLCRVSSLEFFDTQTDTQTGLRRQRTGALRKEHPTHLKRGDPGSVLLVQCV</sequence>
<protein>
    <submittedName>
        <fullName evidence="2">Uncharacterized protein</fullName>
    </submittedName>
</protein>
<keyword evidence="3" id="KW-1185">Reference proteome</keyword>
<dbReference type="KEGG" id="mbd:MEBOL_003187"/>
<evidence type="ECO:0000313" key="3">
    <source>
        <dbReference type="Proteomes" id="UP000217289"/>
    </source>
</evidence>
<reference evidence="2 3" key="1">
    <citation type="submission" date="2017-06" db="EMBL/GenBank/DDBJ databases">
        <authorList>
            <person name="Kim H.J."/>
            <person name="Triplett B.A."/>
        </authorList>
    </citation>
    <scope>NUCLEOTIDE SEQUENCE [LARGE SCALE GENOMIC DNA]</scope>
    <source>
        <strain evidence="2 3">DSM 14713</strain>
    </source>
</reference>
<dbReference type="Proteomes" id="UP000217289">
    <property type="component" value="Chromosome"/>
</dbReference>
<proteinExistence type="predicted"/>
<accession>A0A250IEZ4</accession>
<dbReference type="EMBL" id="CP022163">
    <property type="protein sequence ID" value="ATB29732.1"/>
    <property type="molecule type" value="Genomic_DNA"/>
</dbReference>